<dbReference type="RefSeq" id="XP_008871928.1">
    <property type="nucleotide sequence ID" value="XM_008873706.1"/>
</dbReference>
<reference evidence="1" key="1">
    <citation type="submission" date="2013-12" db="EMBL/GenBank/DDBJ databases">
        <title>The Genome Sequence of Aphanomyces invadans NJM9701.</title>
        <authorList>
            <consortium name="The Broad Institute Genomics Platform"/>
            <person name="Russ C."/>
            <person name="Tyler B."/>
            <person name="van West P."/>
            <person name="Dieguez-Uribeondo J."/>
            <person name="Young S.K."/>
            <person name="Zeng Q."/>
            <person name="Gargeya S."/>
            <person name="Fitzgerald M."/>
            <person name="Abouelleil A."/>
            <person name="Alvarado L."/>
            <person name="Chapman S.B."/>
            <person name="Gainer-Dewar J."/>
            <person name="Goldberg J."/>
            <person name="Griggs A."/>
            <person name="Gujja S."/>
            <person name="Hansen M."/>
            <person name="Howarth C."/>
            <person name="Imamovic A."/>
            <person name="Ireland A."/>
            <person name="Larimer J."/>
            <person name="McCowan C."/>
            <person name="Murphy C."/>
            <person name="Pearson M."/>
            <person name="Poon T.W."/>
            <person name="Priest M."/>
            <person name="Roberts A."/>
            <person name="Saif S."/>
            <person name="Shea T."/>
            <person name="Sykes S."/>
            <person name="Wortman J."/>
            <person name="Nusbaum C."/>
            <person name="Birren B."/>
        </authorList>
    </citation>
    <scope>NUCLEOTIDE SEQUENCE [LARGE SCALE GENOMIC DNA]</scope>
    <source>
        <strain evidence="1">NJM9701</strain>
    </source>
</reference>
<name>A0A024U195_9STRA</name>
<dbReference type="EMBL" id="KI913967">
    <property type="protein sequence ID" value="ETV99372.1"/>
    <property type="molecule type" value="Genomic_DNA"/>
</dbReference>
<gene>
    <name evidence="1" type="ORF">H310_08085</name>
</gene>
<evidence type="ECO:0000313" key="1">
    <source>
        <dbReference type="EMBL" id="ETV99372.1"/>
    </source>
</evidence>
<proteinExistence type="predicted"/>
<dbReference type="VEuPathDB" id="FungiDB:H310_08085"/>
<organism evidence="1">
    <name type="scientific">Aphanomyces invadans</name>
    <dbReference type="NCBI Taxonomy" id="157072"/>
    <lineage>
        <taxon>Eukaryota</taxon>
        <taxon>Sar</taxon>
        <taxon>Stramenopiles</taxon>
        <taxon>Oomycota</taxon>
        <taxon>Saprolegniomycetes</taxon>
        <taxon>Saprolegniales</taxon>
        <taxon>Verrucalvaceae</taxon>
        <taxon>Aphanomyces</taxon>
    </lineage>
</organism>
<dbReference type="GeneID" id="20085135"/>
<sequence length="116" mass="13548">MSDWDSVARNLISTGEFDRPKFDGKKAQVRFAKDFDDESASTEGGRLRKVPALMNEGGKNELDLRKFMFEKEMEERKKEREFQAEERNKDREIQAQQIQMLQTTMTTLLSALVKKL</sequence>
<dbReference type="AlphaFoldDB" id="A0A024U195"/>
<protein>
    <submittedName>
        <fullName evidence="1">Uncharacterized protein</fullName>
    </submittedName>
</protein>
<accession>A0A024U195</accession>